<dbReference type="Proteomes" id="UP000541421">
    <property type="component" value="Unassembled WGS sequence"/>
</dbReference>
<dbReference type="EMBL" id="JABGBO010000004">
    <property type="protein sequence ID" value="NOL49506.1"/>
    <property type="molecule type" value="Genomic_DNA"/>
</dbReference>
<comment type="function">
    <text evidence="10">Interacts with outer membrane receptor proteins that carry out high-affinity binding and energy dependent uptake into the periplasmic space of specific substrates. It could act to transduce energy from the cytoplasmic membrane to specific energy-requiring processes in the outer membrane, resulting in the release into the periplasm of ligands bound by these outer membrane proteins.</text>
</comment>
<dbReference type="GO" id="GO:0030288">
    <property type="term" value="C:outer membrane-bounded periplasmic space"/>
    <property type="evidence" value="ECO:0007669"/>
    <property type="project" value="InterPro"/>
</dbReference>
<evidence type="ECO:0000256" key="9">
    <source>
        <dbReference type="ARBA" id="ARBA00023136"/>
    </source>
</evidence>
<dbReference type="PRINTS" id="PR01374">
    <property type="entry name" value="TONBPROTEIN"/>
</dbReference>
<evidence type="ECO:0000313" key="13">
    <source>
        <dbReference type="EMBL" id="NOL49506.1"/>
    </source>
</evidence>
<dbReference type="NCBIfam" id="TIGR01352">
    <property type="entry name" value="tonB_Cterm"/>
    <property type="match status" value="1"/>
</dbReference>
<reference evidence="13 14" key="1">
    <citation type="submission" date="2020-05" db="EMBL/GenBank/DDBJ databases">
        <authorList>
            <person name="Niu N."/>
        </authorList>
    </citation>
    <scope>NUCLEOTIDE SEQUENCE [LARGE SCALE GENOMIC DNA]</scope>
    <source>
        <strain evidence="13 14">LMG10982</strain>
    </source>
</reference>
<evidence type="ECO:0000313" key="14">
    <source>
        <dbReference type="Proteomes" id="UP000541421"/>
    </source>
</evidence>
<protein>
    <recommendedName>
        <fullName evidence="10">Protein TonB</fullName>
    </recommendedName>
</protein>
<dbReference type="GO" id="GO:0098797">
    <property type="term" value="C:plasma membrane protein complex"/>
    <property type="evidence" value="ECO:0007669"/>
    <property type="project" value="TreeGrafter"/>
</dbReference>
<dbReference type="PROSITE" id="PS52015">
    <property type="entry name" value="TONB_CTD"/>
    <property type="match status" value="1"/>
</dbReference>
<dbReference type="Gene3D" id="3.30.1150.10">
    <property type="match status" value="1"/>
</dbReference>
<evidence type="ECO:0000256" key="11">
    <source>
        <dbReference type="SAM" id="MobiDB-lite"/>
    </source>
</evidence>
<feature type="compositionally biased region" description="Pro residues" evidence="11">
    <location>
        <begin position="118"/>
        <end position="131"/>
    </location>
</feature>
<name>A0A7Y4LBH3_9BURK</name>
<evidence type="ECO:0000256" key="4">
    <source>
        <dbReference type="ARBA" id="ARBA00022475"/>
    </source>
</evidence>
<dbReference type="InterPro" id="IPR003538">
    <property type="entry name" value="TonB"/>
</dbReference>
<keyword evidence="8 10" id="KW-1133">Transmembrane helix</keyword>
<proteinExistence type="inferred from homology"/>
<dbReference type="GO" id="GO:0015031">
    <property type="term" value="P:protein transport"/>
    <property type="evidence" value="ECO:0007669"/>
    <property type="project" value="UniProtKB-UniRule"/>
</dbReference>
<comment type="caution">
    <text evidence="13">The sequence shown here is derived from an EMBL/GenBank/DDBJ whole genome shotgun (WGS) entry which is preliminary data.</text>
</comment>
<feature type="compositionally biased region" description="Polar residues" evidence="11">
    <location>
        <begin position="151"/>
        <end position="165"/>
    </location>
</feature>
<evidence type="ECO:0000256" key="7">
    <source>
        <dbReference type="ARBA" id="ARBA00022927"/>
    </source>
</evidence>
<keyword evidence="7 10" id="KW-0653">Protein transport</keyword>
<evidence type="ECO:0000256" key="1">
    <source>
        <dbReference type="ARBA" id="ARBA00004383"/>
    </source>
</evidence>
<feature type="region of interest" description="Disordered" evidence="11">
    <location>
        <begin position="61"/>
        <end position="184"/>
    </location>
</feature>
<evidence type="ECO:0000256" key="8">
    <source>
        <dbReference type="ARBA" id="ARBA00022989"/>
    </source>
</evidence>
<dbReference type="SUPFAM" id="SSF74653">
    <property type="entry name" value="TolA/TonB C-terminal domain"/>
    <property type="match status" value="1"/>
</dbReference>
<sequence>MYKFTYASTKTLLSDRIVAGIGAVGLVIGVGVLLGMKSDPVAVQIRDEQAVFVSLIDDVVEEPPKGEQTESLPAPDSIAESEPEVKPEPEPESEVKSEPEPEPEVKPEPEPVVEPEPEPPIVEEPPPPPPKPKPKPKPKPRPPKEVKKTVTVKQQKTDPNATTTKAFGIPTGKENAPAGGSANLGPVRVTSVSYLVRPKPVTPRSSLIRGERGLVIIRVVISTNGSVKSASIQKASPYSALNNEALRAVQRARFRPYTENGVPRESMADVPIEFK</sequence>
<dbReference type="PANTHER" id="PTHR33446">
    <property type="entry name" value="PROTEIN TONB-RELATED"/>
    <property type="match status" value="1"/>
</dbReference>
<dbReference type="GO" id="GO:0055085">
    <property type="term" value="P:transmembrane transport"/>
    <property type="evidence" value="ECO:0007669"/>
    <property type="project" value="InterPro"/>
</dbReference>
<evidence type="ECO:0000256" key="3">
    <source>
        <dbReference type="ARBA" id="ARBA00022448"/>
    </source>
</evidence>
<feature type="compositionally biased region" description="Basic residues" evidence="11">
    <location>
        <begin position="132"/>
        <end position="141"/>
    </location>
</feature>
<keyword evidence="14" id="KW-1185">Reference proteome</keyword>
<keyword evidence="5 10" id="KW-0997">Cell inner membrane</keyword>
<evidence type="ECO:0000256" key="10">
    <source>
        <dbReference type="RuleBase" id="RU362123"/>
    </source>
</evidence>
<evidence type="ECO:0000256" key="2">
    <source>
        <dbReference type="ARBA" id="ARBA00006555"/>
    </source>
</evidence>
<dbReference type="Pfam" id="PF03544">
    <property type="entry name" value="TonB_C"/>
    <property type="match status" value="1"/>
</dbReference>
<evidence type="ECO:0000259" key="12">
    <source>
        <dbReference type="PROSITE" id="PS52015"/>
    </source>
</evidence>
<comment type="similarity">
    <text evidence="2 10">Belongs to the TonB family.</text>
</comment>
<dbReference type="GO" id="GO:0031992">
    <property type="term" value="F:energy transducer activity"/>
    <property type="evidence" value="ECO:0007669"/>
    <property type="project" value="InterPro"/>
</dbReference>
<comment type="subcellular location">
    <subcellularLocation>
        <location evidence="1 10">Cell inner membrane</location>
        <topology evidence="1 10">Single-pass membrane protein</topology>
        <orientation evidence="1 10">Periplasmic side</orientation>
    </subcellularLocation>
</comment>
<keyword evidence="10" id="KW-0735">Signal-anchor</keyword>
<keyword evidence="3 10" id="KW-0813">Transport</keyword>
<dbReference type="AlphaFoldDB" id="A0A7Y4LBH3"/>
<feature type="domain" description="TonB C-terminal" evidence="12">
    <location>
        <begin position="187"/>
        <end position="275"/>
    </location>
</feature>
<keyword evidence="9 10" id="KW-0472">Membrane</keyword>
<dbReference type="InterPro" id="IPR006260">
    <property type="entry name" value="TonB/TolA_C"/>
</dbReference>
<feature type="transmembrane region" description="Helical" evidence="10">
    <location>
        <begin position="17"/>
        <end position="36"/>
    </location>
</feature>
<dbReference type="PANTHER" id="PTHR33446:SF2">
    <property type="entry name" value="PROTEIN TONB"/>
    <property type="match status" value="1"/>
</dbReference>
<keyword evidence="6 10" id="KW-0812">Transmembrane</keyword>
<organism evidence="13 14">
    <name type="scientific">Pelistega europaea</name>
    <dbReference type="NCBI Taxonomy" id="106147"/>
    <lineage>
        <taxon>Bacteria</taxon>
        <taxon>Pseudomonadati</taxon>
        <taxon>Pseudomonadota</taxon>
        <taxon>Betaproteobacteria</taxon>
        <taxon>Burkholderiales</taxon>
        <taxon>Alcaligenaceae</taxon>
        <taxon>Pelistega</taxon>
    </lineage>
</organism>
<accession>A0A7Y4LBH3</accession>
<keyword evidence="4 10" id="KW-1003">Cell membrane</keyword>
<evidence type="ECO:0000256" key="6">
    <source>
        <dbReference type="ARBA" id="ARBA00022692"/>
    </source>
</evidence>
<dbReference type="RefSeq" id="WP_171588471.1">
    <property type="nucleotide sequence ID" value="NZ_JABGBO010000004.1"/>
</dbReference>
<dbReference type="InterPro" id="IPR051045">
    <property type="entry name" value="TonB-dependent_transducer"/>
</dbReference>
<feature type="compositionally biased region" description="Basic and acidic residues" evidence="11">
    <location>
        <begin position="83"/>
        <end position="109"/>
    </location>
</feature>
<evidence type="ECO:0000256" key="5">
    <source>
        <dbReference type="ARBA" id="ARBA00022519"/>
    </source>
</evidence>
<dbReference type="InterPro" id="IPR037682">
    <property type="entry name" value="TonB_C"/>
</dbReference>
<dbReference type="GO" id="GO:0015891">
    <property type="term" value="P:siderophore transport"/>
    <property type="evidence" value="ECO:0007669"/>
    <property type="project" value="InterPro"/>
</dbReference>
<gene>
    <name evidence="13" type="ORF">HKX40_05070</name>
</gene>